<feature type="compositionally biased region" description="Basic and acidic residues" evidence="7">
    <location>
        <begin position="759"/>
        <end position="800"/>
    </location>
</feature>
<comment type="similarity">
    <text evidence="2">Belongs to the TMCO4 family.</text>
</comment>
<feature type="domain" description="PPM-type phosphatase" evidence="9">
    <location>
        <begin position="133"/>
        <end position="419"/>
    </location>
</feature>
<dbReference type="SMART" id="SM00332">
    <property type="entry name" value="PP2Cc"/>
    <property type="match status" value="1"/>
</dbReference>
<dbReference type="SUPFAM" id="SSF53474">
    <property type="entry name" value="alpha/beta-Hydrolases"/>
    <property type="match status" value="1"/>
</dbReference>
<dbReference type="GO" id="GO:0016020">
    <property type="term" value="C:membrane"/>
    <property type="evidence" value="ECO:0007669"/>
    <property type="project" value="UniProtKB-SubCell"/>
</dbReference>
<accession>A0A8H6B2M3</accession>
<dbReference type="SUPFAM" id="SSF88723">
    <property type="entry name" value="PIN domain-like"/>
    <property type="match status" value="1"/>
</dbReference>
<organism evidence="10 11">
    <name type="scientific">Botrytis fragariae</name>
    <dbReference type="NCBI Taxonomy" id="1964551"/>
    <lineage>
        <taxon>Eukaryota</taxon>
        <taxon>Fungi</taxon>
        <taxon>Dikarya</taxon>
        <taxon>Ascomycota</taxon>
        <taxon>Pezizomycotina</taxon>
        <taxon>Leotiomycetes</taxon>
        <taxon>Helotiales</taxon>
        <taxon>Sclerotiniaceae</taxon>
        <taxon>Botrytis</taxon>
    </lineage>
</organism>
<feature type="compositionally biased region" description="Low complexity" evidence="7">
    <location>
        <begin position="1155"/>
        <end position="1169"/>
    </location>
</feature>
<evidence type="ECO:0000313" key="10">
    <source>
        <dbReference type="EMBL" id="KAF5878023.1"/>
    </source>
</evidence>
<evidence type="ECO:0000256" key="7">
    <source>
        <dbReference type="SAM" id="MobiDB-lite"/>
    </source>
</evidence>
<dbReference type="GO" id="GO:0032040">
    <property type="term" value="C:small-subunit processome"/>
    <property type="evidence" value="ECO:0007669"/>
    <property type="project" value="InterPro"/>
</dbReference>
<dbReference type="InterPro" id="IPR029060">
    <property type="entry name" value="PIN-like_dom_sf"/>
</dbReference>
<feature type="transmembrane region" description="Helical" evidence="8">
    <location>
        <begin position="1291"/>
        <end position="1316"/>
    </location>
</feature>
<feature type="compositionally biased region" description="Polar residues" evidence="7">
    <location>
        <begin position="809"/>
        <end position="822"/>
    </location>
</feature>
<protein>
    <submittedName>
        <fullName evidence="10">Putative duf726 domain protein</fullName>
    </submittedName>
</protein>
<dbReference type="Gene3D" id="3.60.40.10">
    <property type="entry name" value="PPM-type phosphatase domain"/>
    <property type="match status" value="1"/>
</dbReference>
<keyword evidence="3 8" id="KW-0812">Transmembrane</keyword>
<dbReference type="SUPFAM" id="SSF81606">
    <property type="entry name" value="PP2C-like"/>
    <property type="match status" value="1"/>
</dbReference>
<evidence type="ECO:0000256" key="2">
    <source>
        <dbReference type="ARBA" id="ARBA00009824"/>
    </source>
</evidence>
<proteinExistence type="inferred from homology"/>
<keyword evidence="6" id="KW-0175">Coiled coil</keyword>
<feature type="compositionally biased region" description="Low complexity" evidence="7">
    <location>
        <begin position="853"/>
        <end position="864"/>
    </location>
</feature>
<dbReference type="Pfam" id="PF05277">
    <property type="entry name" value="DUF726"/>
    <property type="match status" value="1"/>
</dbReference>
<dbReference type="InterPro" id="IPR007941">
    <property type="entry name" value="DUF726"/>
</dbReference>
<dbReference type="Pfam" id="PF04900">
    <property type="entry name" value="Fcf1"/>
    <property type="match status" value="1"/>
</dbReference>
<dbReference type="InterPro" id="IPR001932">
    <property type="entry name" value="PPM-type_phosphatase-like_dom"/>
</dbReference>
<feature type="compositionally biased region" description="Low complexity" evidence="7">
    <location>
        <begin position="1756"/>
        <end position="1775"/>
    </location>
</feature>
<feature type="compositionally biased region" description="Low complexity" evidence="7">
    <location>
        <begin position="117"/>
        <end position="126"/>
    </location>
</feature>
<dbReference type="EMBL" id="JABFCT010000002">
    <property type="protein sequence ID" value="KAF5878023.1"/>
    <property type="molecule type" value="Genomic_DNA"/>
</dbReference>
<keyword evidence="4 8" id="KW-1133">Transmembrane helix</keyword>
<feature type="coiled-coil region" evidence="6">
    <location>
        <begin position="1643"/>
        <end position="1670"/>
    </location>
</feature>
<dbReference type="InterPro" id="IPR029058">
    <property type="entry name" value="AB_hydrolase_fold"/>
</dbReference>
<feature type="region of interest" description="Disordered" evidence="7">
    <location>
        <begin position="550"/>
        <end position="940"/>
    </location>
</feature>
<dbReference type="PANTHER" id="PTHR17920">
    <property type="entry name" value="TRANSMEMBRANE AND COILED-COIL DOMAIN-CONTAINING PROTEIN 4 TMCO4"/>
    <property type="match status" value="1"/>
</dbReference>
<feature type="compositionally biased region" description="Polar residues" evidence="7">
    <location>
        <begin position="699"/>
        <end position="712"/>
    </location>
</feature>
<dbReference type="CDD" id="cd09865">
    <property type="entry name" value="PIN_ScUtp23p-like"/>
    <property type="match status" value="1"/>
</dbReference>
<feature type="compositionally biased region" description="Polar residues" evidence="7">
    <location>
        <begin position="898"/>
        <end position="917"/>
    </location>
</feature>
<feature type="compositionally biased region" description="Basic and acidic residues" evidence="7">
    <location>
        <begin position="1685"/>
        <end position="1707"/>
    </location>
</feature>
<evidence type="ECO:0000256" key="6">
    <source>
        <dbReference type="SAM" id="Coils"/>
    </source>
</evidence>
<evidence type="ECO:0000256" key="4">
    <source>
        <dbReference type="ARBA" id="ARBA00022989"/>
    </source>
</evidence>
<keyword evidence="5 8" id="KW-0472">Membrane</keyword>
<feature type="compositionally biased region" description="Basic and acidic residues" evidence="7">
    <location>
        <begin position="554"/>
        <end position="564"/>
    </location>
</feature>
<dbReference type="OrthoDB" id="277931at2759"/>
<feature type="region of interest" description="Disordered" evidence="7">
    <location>
        <begin position="1842"/>
        <end position="1909"/>
    </location>
</feature>
<dbReference type="InterPro" id="IPR006984">
    <property type="entry name" value="Fcf1/UTP23"/>
</dbReference>
<evidence type="ECO:0000313" key="11">
    <source>
        <dbReference type="Proteomes" id="UP000531561"/>
    </source>
</evidence>
<comment type="caution">
    <text evidence="10">The sequence shown here is derived from an EMBL/GenBank/DDBJ whole genome shotgun (WGS) entry which is preliminary data.</text>
</comment>
<feature type="region of interest" description="Disordered" evidence="7">
    <location>
        <begin position="1685"/>
        <end position="1715"/>
    </location>
</feature>
<dbReference type="Gene3D" id="3.40.50.1010">
    <property type="entry name" value="5'-nuclease"/>
    <property type="match status" value="1"/>
</dbReference>
<feature type="compositionally biased region" description="Polar residues" evidence="7">
    <location>
        <begin position="842"/>
        <end position="852"/>
    </location>
</feature>
<feature type="compositionally biased region" description="Basic and acidic residues" evidence="7">
    <location>
        <begin position="865"/>
        <end position="874"/>
    </location>
</feature>
<feature type="compositionally biased region" description="Acidic residues" evidence="7">
    <location>
        <begin position="749"/>
        <end position="758"/>
    </location>
</feature>
<dbReference type="Proteomes" id="UP000531561">
    <property type="component" value="Unassembled WGS sequence"/>
</dbReference>
<dbReference type="FunFam" id="3.60.40.10:FF:000118">
    <property type="entry name" value="Phosphatase 2C-like domain-containing protein"/>
    <property type="match status" value="1"/>
</dbReference>
<reference evidence="10 11" key="1">
    <citation type="journal article" date="2020" name="Phytopathology">
        <title>A high-quality genome resource of Botrytis fragariae, a new and rapidly spreading fungal pathogen causing strawberry gray mold in the U.S.A.</title>
        <authorList>
            <person name="Wu Y."/>
            <person name="Saski C.A."/>
            <person name="Schnabel G."/>
            <person name="Xiao S."/>
            <person name="Hu M."/>
        </authorList>
    </citation>
    <scope>NUCLEOTIDE SEQUENCE [LARGE SCALE GENOMIC DNA]</scope>
    <source>
        <strain evidence="10 11">BVB16</strain>
    </source>
</reference>
<feature type="compositionally biased region" description="Basic residues" evidence="7">
    <location>
        <begin position="656"/>
        <end position="666"/>
    </location>
</feature>
<feature type="region of interest" description="Disordered" evidence="7">
    <location>
        <begin position="113"/>
        <end position="143"/>
    </location>
</feature>
<feature type="compositionally biased region" description="Polar residues" evidence="7">
    <location>
        <begin position="1807"/>
        <end position="1818"/>
    </location>
</feature>
<evidence type="ECO:0000256" key="1">
    <source>
        <dbReference type="ARBA" id="ARBA00004141"/>
    </source>
</evidence>
<feature type="region of interest" description="Disordered" evidence="7">
    <location>
        <begin position="1755"/>
        <end position="1819"/>
    </location>
</feature>
<evidence type="ECO:0000256" key="8">
    <source>
        <dbReference type="SAM" id="Phobius"/>
    </source>
</evidence>
<evidence type="ECO:0000256" key="5">
    <source>
        <dbReference type="ARBA" id="ARBA00023136"/>
    </source>
</evidence>
<dbReference type="PANTHER" id="PTHR17920:SF3">
    <property type="entry name" value="TRANSMEMBRANE AND COILED-COIL DOMAIN-CONTAINING PROTEIN 4"/>
    <property type="match status" value="1"/>
</dbReference>
<feature type="region of interest" description="Disordered" evidence="7">
    <location>
        <begin position="1122"/>
        <end position="1201"/>
    </location>
</feature>
<gene>
    <name evidence="10" type="ORF">Bfra_000190</name>
</gene>
<dbReference type="RefSeq" id="XP_037196968.1">
    <property type="nucleotide sequence ID" value="XM_037330635.1"/>
</dbReference>
<feature type="transmembrane region" description="Helical" evidence="8">
    <location>
        <begin position="1336"/>
        <end position="1358"/>
    </location>
</feature>
<dbReference type="PROSITE" id="PS51746">
    <property type="entry name" value="PPM_2"/>
    <property type="match status" value="1"/>
</dbReference>
<comment type="subcellular location">
    <subcellularLocation>
        <location evidence="1">Membrane</location>
        <topology evidence="1">Multi-pass membrane protein</topology>
    </subcellularLocation>
</comment>
<sequence>MPAVIILLGVTTQIEREALSHSAEFSGSCKIMFRGQHSRSRHSLIDAGQVKQRRYQFVVSWSCRNSPRWRPELAFSTSADVDIPPFRKESLPFKFETGLALFAKRKPRPFPPPFLSPPSGSFSDPLSTHHRSRDRRPSVNGEVIRGYTNGDDAVYSSDYFIGANDGVGAWSTRDGGHAGLWSRLILHFWAAEVENDARRSRPAGKYFEPNPIDYLQKAYEQTIQATASPNKWQGTTTATGAQLHYKLDDTDLTAPATPLLYVTNIGDSQVLVIRPKQEERVFKTTEQWHWFDCPRQLGTNSPDTPVNNAVMEKVEIEEDDVVLAMSDGVIDNLWEHEIIESVVSSIRKWERGEGGIGTGDRQGGAGGGMKFVADELMKAAKVIAQDPFAESPFMEHAVEEGLAMEGGKLDDISVVAALFDAEIIKDADRFKMDLVGGLERTLHGQVKPMITQCSMRHLYAASSEPGVSYLIDKAKTYERRRCGHLPEDYPEPLSARDCIKAVVDGKNNGTNKHRYVVASQDIEVRKAMRAIQGVPLVYINRSVMIMEPMAETSTETRDREERSKFRQGIKSGRASGSLKRKRNEGDEDDDEESAKKDMGVSEGVAKKKKNAPGPKGPNPLAMKKKKKVEGESTKPNASSKVADANDTGADGSEPIKRKRKRLHSKKKAEDGADGETTISNDLSVRDATCPVSQGGGRSARNNMPQSDETTTNAKEDGIVGPGTAVQNGPAELDDFGLPLKKRVVPEPVAYDEDLENIESEDKSIVPEDRNAETRENGLENADVTKGEAEKADDVKDNGSDKEEEELKDVQTTPSPATTNSEPQEPHETTQNEDLPAHGHPAPQQTIEEVASTSKEALAESSEPAKPAEEPKSAESLENSSGNNNSNAVPVVNNRNSRMEPSQGTSQGISEWSHQHTTVPDPKSPPQEDDEWQTMPAYAPYDIYDDDNRLIAKEAHESDEEPDAYAGLGGAGRGYTRVQLDEDAQSATSLDENTQYLFKDVHGTGAGEVEDEEQRDAVSQMQATKDLLTEGQRIAYVGMTRLILSKMLEQQELLVSAKKGNKKELQVSAEAMKMWTQKMMVRLYAHMEISTDEQIMIEQLAEHGVVPSDLTGTLMQNARVKNPMAEKAHSSKDSVASGRSPRESISSPRLPRDSIQSPRLPQSPLSPQTPRRYDEEEPAAVPPPYQEHEGEDLPEVRTPSQLPTTKNIDIDLRWTVLCDLFLTLIADSVYDARSRTLLEKVGDNMEVSWLEICRFEKRVTDALEMQQAAEKENWNEDDHKENRRKMALKKRYLMMGLATVGGSLVIGLSAGLLAPVIGAGLAAGFTTIGVAGTSGFLAGSAGAAIITTGAATSGGFIAIKAANRRTGAVKTFEYRPLHNNKRVNLIITVSGWMTGKVDDVRLPYSTVDPIMGDIYSVLWEPEMLTSMGDTINILATEALTQGLQQVLGSTILIGLMAALQLPVVLTKLSYLIDNPWTVSLDRANAAGLILADSLIDRNLGTRPITFVGYSLGSRVIFSCLKELAKKGAYGLVQNVYLFGSPNVVNQDDYLKARSVVAGRFVNGYARNDWILGYLFRLTSGGIRRVAGLAPVENVPGIENVDVTDLVPGHMAYRTAMPKLLREVGWEVESDEFTEIEDPDPENHAERQRELINEIEEARKEFEKKEKEGKGRFSFFGRKKKSAVERKEWETYVESSKNEQSRDSSRSGTEDGQGNNHGILFDIDAIRAEVASGVAADGGSNEHMEVKELKSTLPPMKLSLASSSNSPQSSPRNSLRPTKSDDASTTLHAYDYRSPGHSPRPSNGFGAGSTYSYSNSNSRQDLARNSPYLAQEPEDELEMTFDTAYHSPPHSANVSSTRLPERGHTSFHSLGHVADGNGAFGGGFDGTGSSSARPELKSASTLPLGMGLEWE</sequence>
<evidence type="ECO:0000256" key="3">
    <source>
        <dbReference type="ARBA" id="ARBA00022692"/>
    </source>
</evidence>
<feature type="compositionally biased region" description="Low complexity" evidence="7">
    <location>
        <begin position="875"/>
        <end position="895"/>
    </location>
</feature>
<dbReference type="GeneID" id="59254327"/>
<dbReference type="InterPro" id="IPR036457">
    <property type="entry name" value="PPM-type-like_dom_sf"/>
</dbReference>
<evidence type="ECO:0000259" key="9">
    <source>
        <dbReference type="PROSITE" id="PS51746"/>
    </source>
</evidence>
<keyword evidence="11" id="KW-1185">Reference proteome</keyword>
<name>A0A8H6B2M3_9HELO</name>